<name>A0A2R4M3M7_9RHOB</name>
<evidence type="ECO:0000313" key="2">
    <source>
        <dbReference type="EMBL" id="AVW91719.1"/>
    </source>
</evidence>
<evidence type="ECO:0008006" key="4">
    <source>
        <dbReference type="Google" id="ProtNLM"/>
    </source>
</evidence>
<dbReference type="EMBL" id="CP028475">
    <property type="protein sequence ID" value="AVW91719.1"/>
    <property type="molecule type" value="Genomic_DNA"/>
</dbReference>
<feature type="chain" id="PRO_5015338826" description="DUF1194 domain-containing protein" evidence="1">
    <location>
        <begin position="32"/>
        <end position="259"/>
    </location>
</feature>
<dbReference type="SUPFAM" id="SSF53300">
    <property type="entry name" value="vWA-like"/>
    <property type="match status" value="1"/>
</dbReference>
<gene>
    <name evidence="2" type="ORF">DA792_12065</name>
</gene>
<evidence type="ECO:0000256" key="1">
    <source>
        <dbReference type="SAM" id="SignalP"/>
    </source>
</evidence>
<dbReference type="InterPro" id="IPR010607">
    <property type="entry name" value="DUF1194"/>
</dbReference>
<evidence type="ECO:0000313" key="3">
    <source>
        <dbReference type="Proteomes" id="UP000241447"/>
    </source>
</evidence>
<dbReference type="Pfam" id="PF06707">
    <property type="entry name" value="DUF1194"/>
    <property type="match status" value="1"/>
</dbReference>
<sequence length="259" mass="28166">MGVDGKCWSLVKATLLSVSLVAFIAAGPAQAETCRQALALGLDVSGSVDASEWQLQIEGLARALAAPEVTRAFLAVEGAPVWITIYEWAGDASPRDLVPWAAMRSQDDLQEVQRKLRSLTRVAHGPGTAMGEGIRFGGDRLSERPGCWRYTLDISADGRSNMGPRPERVRFEPNLSDVTINGLIVSTGSDTANAAAIERELDGLERYFRGAVIKGYGAFVERAGSYQDYEHAMTRKLLKELQTLAIGWLDDQPKETAQN</sequence>
<dbReference type="InterPro" id="IPR036465">
    <property type="entry name" value="vWFA_dom_sf"/>
</dbReference>
<protein>
    <recommendedName>
        <fullName evidence="4">DUF1194 domain-containing protein</fullName>
    </recommendedName>
</protein>
<feature type="signal peptide" evidence="1">
    <location>
        <begin position="1"/>
        <end position="31"/>
    </location>
</feature>
<dbReference type="KEGG" id="cbak:DA792_12065"/>
<dbReference type="Gene3D" id="3.40.50.410">
    <property type="entry name" value="von Willebrand factor, type A domain"/>
    <property type="match status" value="1"/>
</dbReference>
<accession>A0A2R4M3M7</accession>
<organism evidence="2 3">
    <name type="scientific">Celeribacter baekdonensis</name>
    <dbReference type="NCBI Taxonomy" id="875171"/>
    <lineage>
        <taxon>Bacteria</taxon>
        <taxon>Pseudomonadati</taxon>
        <taxon>Pseudomonadota</taxon>
        <taxon>Alphaproteobacteria</taxon>
        <taxon>Rhodobacterales</taxon>
        <taxon>Roseobacteraceae</taxon>
        <taxon>Celeribacter</taxon>
    </lineage>
</organism>
<keyword evidence="1" id="KW-0732">Signal</keyword>
<dbReference type="Proteomes" id="UP000241447">
    <property type="component" value="Chromosome"/>
</dbReference>
<proteinExistence type="predicted"/>
<reference evidence="2 3" key="1">
    <citation type="submission" date="2018-03" db="EMBL/GenBank/DDBJ databases">
        <title>The Complete Genome of Celeribacter baekdonensis strain LH4, a Thiosulfate-Oxidizing Alphaproteobacterium Isolated from Gulf of Mexico Continental Slope Sediments.</title>
        <authorList>
            <person name="Flood B.E."/>
            <person name="Bailey J.V."/>
            <person name="Leprich D."/>
        </authorList>
    </citation>
    <scope>NUCLEOTIDE SEQUENCE [LARGE SCALE GENOMIC DNA]</scope>
    <source>
        <strain evidence="2 3">LH4</strain>
    </source>
</reference>
<dbReference type="AlphaFoldDB" id="A0A2R4M3M7"/>